<dbReference type="AlphaFoldDB" id="A0AAW1TPV7"/>
<reference evidence="2 3" key="1">
    <citation type="submission" date="2023-03" db="EMBL/GenBank/DDBJ databases">
        <title>Genome insight into feeding habits of ladybird beetles.</title>
        <authorList>
            <person name="Li H.-S."/>
            <person name="Huang Y.-H."/>
            <person name="Pang H."/>
        </authorList>
    </citation>
    <scope>NUCLEOTIDE SEQUENCE [LARGE SCALE GENOMIC DNA]</scope>
    <source>
        <strain evidence="2">SYSU_2023b</strain>
        <tissue evidence="2">Whole body</tissue>
    </source>
</reference>
<dbReference type="InterPro" id="IPR043502">
    <property type="entry name" value="DNA/RNA_pol_sf"/>
</dbReference>
<evidence type="ECO:0000313" key="3">
    <source>
        <dbReference type="Proteomes" id="UP001431783"/>
    </source>
</evidence>
<protein>
    <recommendedName>
        <fullName evidence="1">Reverse transcriptase domain-containing protein</fullName>
    </recommendedName>
</protein>
<accession>A0AAW1TPV7</accession>
<dbReference type="SUPFAM" id="SSF56672">
    <property type="entry name" value="DNA/RNA polymerases"/>
    <property type="match status" value="1"/>
</dbReference>
<sequence>MTEDIKDKLNISTPTGAKFLDVKKAFDKVWHHGLIYKLKREQFPRKLVNIIQIYLHGRTFRVRIGDKLSKGKEVNAGVPQGSVVGPLLYNIYTADIPTPDKCKLAQFADNTELYISRRMKSAVQKGLQEDLQRIRKYFETWKIKVNPNNTVGVYFDHRNRERKPPEVIYNGHPIAWEKKTKYLGVIMDGNLKFRTQILENIKKARQMQAYLNPLLNEESRMSIENKMKIIKTIIIPGLTYGGEI</sequence>
<dbReference type="EMBL" id="JARQZJ010000002">
    <property type="protein sequence ID" value="KAK9870216.1"/>
    <property type="molecule type" value="Genomic_DNA"/>
</dbReference>
<dbReference type="PROSITE" id="PS50878">
    <property type="entry name" value="RT_POL"/>
    <property type="match status" value="1"/>
</dbReference>
<dbReference type="InterPro" id="IPR000477">
    <property type="entry name" value="RT_dom"/>
</dbReference>
<evidence type="ECO:0000313" key="2">
    <source>
        <dbReference type="EMBL" id="KAK9870216.1"/>
    </source>
</evidence>
<keyword evidence="3" id="KW-1185">Reference proteome</keyword>
<dbReference type="Proteomes" id="UP001431783">
    <property type="component" value="Unassembled WGS sequence"/>
</dbReference>
<evidence type="ECO:0000259" key="1">
    <source>
        <dbReference type="PROSITE" id="PS50878"/>
    </source>
</evidence>
<feature type="domain" description="Reverse transcriptase" evidence="1">
    <location>
        <begin position="1"/>
        <end position="187"/>
    </location>
</feature>
<comment type="caution">
    <text evidence="2">The sequence shown here is derived from an EMBL/GenBank/DDBJ whole genome shotgun (WGS) entry which is preliminary data.</text>
</comment>
<dbReference type="PANTHER" id="PTHR33332">
    <property type="entry name" value="REVERSE TRANSCRIPTASE DOMAIN-CONTAINING PROTEIN"/>
    <property type="match status" value="1"/>
</dbReference>
<organism evidence="2 3">
    <name type="scientific">Henosepilachna vigintioctopunctata</name>
    <dbReference type="NCBI Taxonomy" id="420089"/>
    <lineage>
        <taxon>Eukaryota</taxon>
        <taxon>Metazoa</taxon>
        <taxon>Ecdysozoa</taxon>
        <taxon>Arthropoda</taxon>
        <taxon>Hexapoda</taxon>
        <taxon>Insecta</taxon>
        <taxon>Pterygota</taxon>
        <taxon>Neoptera</taxon>
        <taxon>Endopterygota</taxon>
        <taxon>Coleoptera</taxon>
        <taxon>Polyphaga</taxon>
        <taxon>Cucujiformia</taxon>
        <taxon>Coccinelloidea</taxon>
        <taxon>Coccinellidae</taxon>
        <taxon>Epilachninae</taxon>
        <taxon>Epilachnini</taxon>
        <taxon>Henosepilachna</taxon>
    </lineage>
</organism>
<name>A0AAW1TPV7_9CUCU</name>
<dbReference type="Pfam" id="PF00078">
    <property type="entry name" value="RVT_1"/>
    <property type="match status" value="1"/>
</dbReference>
<dbReference type="GO" id="GO:0071897">
    <property type="term" value="P:DNA biosynthetic process"/>
    <property type="evidence" value="ECO:0007669"/>
    <property type="project" value="UniProtKB-ARBA"/>
</dbReference>
<gene>
    <name evidence="2" type="ORF">WA026_006301</name>
</gene>
<proteinExistence type="predicted"/>